<dbReference type="InterPro" id="IPR026333">
    <property type="entry name" value="ATP_dep_DNA_lig_pp_1105_fam"/>
</dbReference>
<dbReference type="EC" id="6.5.1.1" evidence="1"/>
<dbReference type="RefSeq" id="WP_147871625.1">
    <property type="nucleotide sequence ID" value="NZ_CP036264.1"/>
</dbReference>
<accession>A0A5B9MSA9</accession>
<organism evidence="15 16">
    <name type="scientific">Stieleria maiorica</name>
    <dbReference type="NCBI Taxonomy" id="2795974"/>
    <lineage>
        <taxon>Bacteria</taxon>
        <taxon>Pseudomonadati</taxon>
        <taxon>Planctomycetota</taxon>
        <taxon>Planctomycetia</taxon>
        <taxon>Pirellulales</taxon>
        <taxon>Pirellulaceae</taxon>
        <taxon>Stieleria</taxon>
    </lineage>
</organism>
<keyword evidence="6" id="KW-0547">Nucleotide-binding</keyword>
<dbReference type="Gene3D" id="2.40.50.140">
    <property type="entry name" value="Nucleic acid-binding proteins"/>
    <property type="match status" value="1"/>
</dbReference>
<evidence type="ECO:0000256" key="9">
    <source>
        <dbReference type="ARBA" id="ARBA00022842"/>
    </source>
</evidence>
<dbReference type="AlphaFoldDB" id="A0A5B9MSA9"/>
<evidence type="ECO:0000256" key="11">
    <source>
        <dbReference type="ARBA" id="ARBA00023204"/>
    </source>
</evidence>
<keyword evidence="8" id="KW-0067">ATP-binding</keyword>
<evidence type="ECO:0000256" key="12">
    <source>
        <dbReference type="ARBA" id="ARBA00023306"/>
    </source>
</evidence>
<evidence type="ECO:0000256" key="4">
    <source>
        <dbReference type="ARBA" id="ARBA00022705"/>
    </source>
</evidence>
<protein>
    <recommendedName>
        <fullName evidence="1">DNA ligase (ATP)</fullName>
        <ecNumber evidence="1">6.5.1.1</ecNumber>
    </recommendedName>
</protein>
<keyword evidence="7" id="KW-0227">DNA damage</keyword>
<dbReference type="GO" id="GO:0006260">
    <property type="term" value="P:DNA replication"/>
    <property type="evidence" value="ECO:0007669"/>
    <property type="project" value="UniProtKB-KW"/>
</dbReference>
<evidence type="ECO:0000256" key="2">
    <source>
        <dbReference type="ARBA" id="ARBA00022598"/>
    </source>
</evidence>
<dbReference type="NCBIfam" id="TIGR04120">
    <property type="entry name" value="DNA_lig_bact"/>
    <property type="match status" value="1"/>
</dbReference>
<dbReference type="CDD" id="cd07972">
    <property type="entry name" value="OBF_DNA_ligase_Arch_LigB"/>
    <property type="match status" value="1"/>
</dbReference>
<sequence length="532" mass="59541">MIRFAQLYNELDSTTKTNEKIAAMVFYFADAAPSDAAWATYFLSGNKLRRLVSTALLRDWAAQRAGIPQWLFEESYHAVGDLAETFSLVVPSGESPTDESLTRWVECRLKPLGSMSEAEQHEAVLRIWADTPARMRLVVMKLITGAFRVGVSKRLVTRAIAGHAGLPVDVIAHRLMGDFVPSADAFASLIDPATGDAVPSKPYPFCLAHPIDIDRGPEVLGDASEYVAEWKWDGIRGQIIRRSGASFLWSRGEELMENRWPEIESAAESLPDGTVLDGEILAAIPGGPVLPFSQLQRRIGRKKVGKKLLAEVPVVFHAFDIMEHHGQDIRSLGYAERRDRLEETLASIEHPHLTATELIEGESWDVWAETRATSRGQNAEGLMLKKKDAPYDVGRVRGTWWKWKVAPHTIDAVLIYAQKGHGRRSGLFTDYTFALWQDDQLVPIAKAYSGLTDQEIRQVDRFVRQNTNDSFGPVRSVTPTLVMELAFEGLQRSGRHKSGVATRFPRILRWRHDKRPEDANTLAELLALLPES</sequence>
<dbReference type="Gene3D" id="3.30.470.30">
    <property type="entry name" value="DNA ligase/mRNA capping enzyme"/>
    <property type="match status" value="1"/>
</dbReference>
<dbReference type="GO" id="GO:0006310">
    <property type="term" value="P:DNA recombination"/>
    <property type="evidence" value="ECO:0007669"/>
    <property type="project" value="UniProtKB-KW"/>
</dbReference>
<dbReference type="NCBIfam" id="NF006701">
    <property type="entry name" value="PRK09247.1"/>
    <property type="match status" value="1"/>
</dbReference>
<keyword evidence="9" id="KW-0460">Magnesium</keyword>
<evidence type="ECO:0000256" key="1">
    <source>
        <dbReference type="ARBA" id="ARBA00012727"/>
    </source>
</evidence>
<dbReference type="InterPro" id="IPR050191">
    <property type="entry name" value="ATP-dep_DNA_ligase"/>
</dbReference>
<keyword evidence="16" id="KW-1185">Reference proteome</keyword>
<comment type="catalytic activity">
    <reaction evidence="13">
        <text>ATP + (deoxyribonucleotide)n-3'-hydroxyl + 5'-phospho-(deoxyribonucleotide)m = (deoxyribonucleotide)n+m + AMP + diphosphate.</text>
        <dbReference type="EC" id="6.5.1.1"/>
    </reaction>
</comment>
<dbReference type="PANTHER" id="PTHR45674">
    <property type="entry name" value="DNA LIGASE 1/3 FAMILY MEMBER"/>
    <property type="match status" value="1"/>
</dbReference>
<dbReference type="Pfam" id="PF04679">
    <property type="entry name" value="DNA_ligase_A_C"/>
    <property type="match status" value="1"/>
</dbReference>
<keyword evidence="4" id="KW-0235">DNA replication</keyword>
<dbReference type="KEGG" id="smam:Mal15_68470"/>
<dbReference type="GO" id="GO:0003677">
    <property type="term" value="F:DNA binding"/>
    <property type="evidence" value="ECO:0007669"/>
    <property type="project" value="InterPro"/>
</dbReference>
<evidence type="ECO:0000256" key="3">
    <source>
        <dbReference type="ARBA" id="ARBA00022618"/>
    </source>
</evidence>
<dbReference type="CDD" id="cd07897">
    <property type="entry name" value="Adenylation_DNA_ligase_Bac1"/>
    <property type="match status" value="1"/>
</dbReference>
<evidence type="ECO:0000256" key="13">
    <source>
        <dbReference type="ARBA" id="ARBA00034003"/>
    </source>
</evidence>
<proteinExistence type="predicted"/>
<keyword evidence="5" id="KW-0479">Metal-binding</keyword>
<dbReference type="Pfam" id="PF04675">
    <property type="entry name" value="DNA_ligase_A_N"/>
    <property type="match status" value="1"/>
</dbReference>
<dbReference type="SUPFAM" id="SSF50249">
    <property type="entry name" value="Nucleic acid-binding proteins"/>
    <property type="match status" value="1"/>
</dbReference>
<dbReference type="InterPro" id="IPR012310">
    <property type="entry name" value="DNA_ligase_ATP-dep_cent"/>
</dbReference>
<dbReference type="PROSITE" id="PS50160">
    <property type="entry name" value="DNA_LIGASE_A3"/>
    <property type="match status" value="1"/>
</dbReference>
<dbReference type="PANTHER" id="PTHR45674:SF13">
    <property type="entry name" value="DNA LIGASE-RELATED"/>
    <property type="match status" value="1"/>
</dbReference>
<evidence type="ECO:0000313" key="15">
    <source>
        <dbReference type="EMBL" id="QEG02726.1"/>
    </source>
</evidence>
<name>A0A5B9MSA9_9BACT</name>
<dbReference type="InterPro" id="IPR012309">
    <property type="entry name" value="DNA_ligase_ATP-dep_C"/>
</dbReference>
<feature type="domain" description="ATP-dependent DNA ligase family profile" evidence="14">
    <location>
        <begin position="307"/>
        <end position="437"/>
    </location>
</feature>
<evidence type="ECO:0000259" key="14">
    <source>
        <dbReference type="PROSITE" id="PS50160"/>
    </source>
</evidence>
<dbReference type="Gene3D" id="1.10.3260.10">
    <property type="entry name" value="DNA ligase, ATP-dependent, N-terminal domain"/>
    <property type="match status" value="1"/>
</dbReference>
<keyword evidence="12" id="KW-0131">Cell cycle</keyword>
<gene>
    <name evidence="15" type="ORF">Mal15_68470</name>
</gene>
<evidence type="ECO:0000256" key="6">
    <source>
        <dbReference type="ARBA" id="ARBA00022741"/>
    </source>
</evidence>
<evidence type="ECO:0000256" key="7">
    <source>
        <dbReference type="ARBA" id="ARBA00022763"/>
    </source>
</evidence>
<dbReference type="GO" id="GO:0046872">
    <property type="term" value="F:metal ion binding"/>
    <property type="evidence" value="ECO:0007669"/>
    <property type="project" value="UniProtKB-KW"/>
</dbReference>
<dbReference type="InterPro" id="IPR012340">
    <property type="entry name" value="NA-bd_OB-fold"/>
</dbReference>
<dbReference type="SUPFAM" id="SSF56091">
    <property type="entry name" value="DNA ligase/mRNA capping enzyme, catalytic domain"/>
    <property type="match status" value="1"/>
</dbReference>
<evidence type="ECO:0000256" key="8">
    <source>
        <dbReference type="ARBA" id="ARBA00022840"/>
    </source>
</evidence>
<reference evidence="15 16" key="1">
    <citation type="submission" date="2019-02" db="EMBL/GenBank/DDBJ databases">
        <title>Planctomycetal bacteria perform biofilm scaping via a novel small molecule.</title>
        <authorList>
            <person name="Jeske O."/>
            <person name="Boedeker C."/>
            <person name="Wiegand S."/>
            <person name="Breitling P."/>
            <person name="Kallscheuer N."/>
            <person name="Jogler M."/>
            <person name="Rohde M."/>
            <person name="Petersen J."/>
            <person name="Medema M.H."/>
            <person name="Surup F."/>
            <person name="Jogler C."/>
        </authorList>
    </citation>
    <scope>NUCLEOTIDE SEQUENCE [LARGE SCALE GENOMIC DNA]</scope>
    <source>
        <strain evidence="15 16">Mal15</strain>
    </source>
</reference>
<dbReference type="GO" id="GO:0006281">
    <property type="term" value="P:DNA repair"/>
    <property type="evidence" value="ECO:0007669"/>
    <property type="project" value="UniProtKB-KW"/>
</dbReference>
<dbReference type="GO" id="GO:0003910">
    <property type="term" value="F:DNA ligase (ATP) activity"/>
    <property type="evidence" value="ECO:0007669"/>
    <property type="project" value="UniProtKB-EC"/>
</dbReference>
<dbReference type="EMBL" id="CP036264">
    <property type="protein sequence ID" value="QEG02726.1"/>
    <property type="molecule type" value="Genomic_DNA"/>
</dbReference>
<evidence type="ECO:0000256" key="10">
    <source>
        <dbReference type="ARBA" id="ARBA00023172"/>
    </source>
</evidence>
<dbReference type="GO" id="GO:0051301">
    <property type="term" value="P:cell division"/>
    <property type="evidence" value="ECO:0007669"/>
    <property type="project" value="UniProtKB-KW"/>
</dbReference>
<dbReference type="InterPro" id="IPR016059">
    <property type="entry name" value="DNA_ligase_ATP-dep_CS"/>
</dbReference>
<evidence type="ECO:0000313" key="16">
    <source>
        <dbReference type="Proteomes" id="UP000321353"/>
    </source>
</evidence>
<evidence type="ECO:0000256" key="5">
    <source>
        <dbReference type="ARBA" id="ARBA00022723"/>
    </source>
</evidence>
<dbReference type="InterPro" id="IPR012308">
    <property type="entry name" value="DNA_ligase_ATP-dep_N"/>
</dbReference>
<dbReference type="Pfam" id="PF01068">
    <property type="entry name" value="DNA_ligase_A_M"/>
    <property type="match status" value="1"/>
</dbReference>
<dbReference type="Proteomes" id="UP000321353">
    <property type="component" value="Chromosome"/>
</dbReference>
<keyword evidence="3" id="KW-0132">Cell division</keyword>
<keyword evidence="10" id="KW-0233">DNA recombination</keyword>
<dbReference type="InterPro" id="IPR036599">
    <property type="entry name" value="DNA_ligase_N_sf"/>
</dbReference>
<dbReference type="PROSITE" id="PS00697">
    <property type="entry name" value="DNA_LIGASE_A1"/>
    <property type="match status" value="1"/>
</dbReference>
<keyword evidence="11" id="KW-0234">DNA repair</keyword>
<keyword evidence="2 15" id="KW-0436">Ligase</keyword>
<dbReference type="GO" id="GO:0005524">
    <property type="term" value="F:ATP binding"/>
    <property type="evidence" value="ECO:0007669"/>
    <property type="project" value="UniProtKB-KW"/>
</dbReference>